<dbReference type="InParanoid" id="A0A0V0QQW9"/>
<evidence type="ECO:0000256" key="2">
    <source>
        <dbReference type="ARBA" id="ARBA00022692"/>
    </source>
</evidence>
<evidence type="ECO:0000313" key="11">
    <source>
        <dbReference type="Proteomes" id="UP000054937"/>
    </source>
</evidence>
<evidence type="ECO:0000256" key="4">
    <source>
        <dbReference type="ARBA" id="ARBA00023040"/>
    </source>
</evidence>
<dbReference type="PANTHER" id="PTHR23112:SF0">
    <property type="entry name" value="TRANSMEMBRANE PROTEIN 116"/>
    <property type="match status" value="1"/>
</dbReference>
<keyword evidence="2 8" id="KW-0812">Transmembrane</keyword>
<dbReference type="GO" id="GO:0004930">
    <property type="term" value="F:G protein-coupled receptor activity"/>
    <property type="evidence" value="ECO:0007669"/>
    <property type="project" value="UniProtKB-KW"/>
</dbReference>
<keyword evidence="7" id="KW-0807">Transducer</keyword>
<dbReference type="Pfam" id="PF00002">
    <property type="entry name" value="7tm_2"/>
    <property type="match status" value="1"/>
</dbReference>
<feature type="domain" description="G-protein coupled receptors family 2 profile 2" evidence="9">
    <location>
        <begin position="17"/>
        <end position="155"/>
    </location>
</feature>
<dbReference type="AlphaFoldDB" id="A0A0V0QQW9"/>
<keyword evidence="11" id="KW-1185">Reference proteome</keyword>
<evidence type="ECO:0000256" key="1">
    <source>
        <dbReference type="ARBA" id="ARBA00004141"/>
    </source>
</evidence>
<dbReference type="GO" id="GO:0007166">
    <property type="term" value="P:cell surface receptor signaling pathway"/>
    <property type="evidence" value="ECO:0007669"/>
    <property type="project" value="InterPro"/>
</dbReference>
<organism evidence="10 11">
    <name type="scientific">Pseudocohnilembus persalinus</name>
    <name type="common">Ciliate</name>
    <dbReference type="NCBI Taxonomy" id="266149"/>
    <lineage>
        <taxon>Eukaryota</taxon>
        <taxon>Sar</taxon>
        <taxon>Alveolata</taxon>
        <taxon>Ciliophora</taxon>
        <taxon>Intramacronucleata</taxon>
        <taxon>Oligohymenophorea</taxon>
        <taxon>Scuticociliatia</taxon>
        <taxon>Philasterida</taxon>
        <taxon>Pseudocohnilembidae</taxon>
        <taxon>Pseudocohnilembus</taxon>
    </lineage>
</organism>
<protein>
    <recommendedName>
        <fullName evidence="9">G-protein coupled receptors family 2 profile 2 domain-containing protein</fullName>
    </recommendedName>
</protein>
<evidence type="ECO:0000313" key="10">
    <source>
        <dbReference type="EMBL" id="KRX04593.1"/>
    </source>
</evidence>
<dbReference type="GO" id="GO:0007189">
    <property type="term" value="P:adenylate cyclase-activating G protein-coupled receptor signaling pathway"/>
    <property type="evidence" value="ECO:0007669"/>
    <property type="project" value="TreeGrafter"/>
</dbReference>
<name>A0A0V0QQW9_PSEPJ</name>
<dbReference type="PRINTS" id="PR02001">
    <property type="entry name" value="GCR1CAMPR"/>
</dbReference>
<dbReference type="InterPro" id="IPR022340">
    <property type="entry name" value="GPCR_GCR1_put"/>
</dbReference>
<keyword evidence="6" id="KW-0675">Receptor</keyword>
<dbReference type="InterPro" id="IPR022343">
    <property type="entry name" value="GCR1-cAMP_receptor"/>
</dbReference>
<dbReference type="InterPro" id="IPR000832">
    <property type="entry name" value="GPCR_2_secretin-like"/>
</dbReference>
<accession>A0A0V0QQW9</accession>
<feature type="transmembrane region" description="Helical" evidence="8">
    <location>
        <begin position="49"/>
        <end position="74"/>
    </location>
</feature>
<evidence type="ECO:0000256" key="3">
    <source>
        <dbReference type="ARBA" id="ARBA00022989"/>
    </source>
</evidence>
<dbReference type="PRINTS" id="PR02000">
    <property type="entry name" value="GCR1PLANT"/>
</dbReference>
<dbReference type="InterPro" id="IPR017981">
    <property type="entry name" value="GPCR_2-like_7TM"/>
</dbReference>
<dbReference type="Proteomes" id="UP000054937">
    <property type="component" value="Unassembled WGS sequence"/>
</dbReference>
<dbReference type="PROSITE" id="PS50261">
    <property type="entry name" value="G_PROTEIN_RECEP_F2_4"/>
    <property type="match status" value="1"/>
</dbReference>
<dbReference type="PANTHER" id="PTHR23112">
    <property type="entry name" value="G PROTEIN-COUPLED RECEPTOR 157-RELATED"/>
    <property type="match status" value="1"/>
</dbReference>
<comment type="subcellular location">
    <subcellularLocation>
        <location evidence="1">Membrane</location>
        <topology evidence="1">Multi-pass membrane protein</topology>
    </subcellularLocation>
</comment>
<evidence type="ECO:0000259" key="9">
    <source>
        <dbReference type="PROSITE" id="PS50261"/>
    </source>
</evidence>
<dbReference type="OrthoDB" id="300044at2759"/>
<gene>
    <name evidence="10" type="ORF">PPERSA_04408</name>
</gene>
<reference evidence="10 11" key="1">
    <citation type="journal article" date="2015" name="Sci. Rep.">
        <title>Genome of the facultative scuticociliatosis pathogen Pseudocohnilembus persalinus provides insight into its virulence through horizontal gene transfer.</title>
        <authorList>
            <person name="Xiong J."/>
            <person name="Wang G."/>
            <person name="Cheng J."/>
            <person name="Tian M."/>
            <person name="Pan X."/>
            <person name="Warren A."/>
            <person name="Jiang C."/>
            <person name="Yuan D."/>
            <person name="Miao W."/>
        </authorList>
    </citation>
    <scope>NUCLEOTIDE SEQUENCE [LARGE SCALE GENOMIC DNA]</scope>
    <source>
        <strain evidence="10">36N120E</strain>
    </source>
</reference>
<evidence type="ECO:0000256" key="7">
    <source>
        <dbReference type="ARBA" id="ARBA00023224"/>
    </source>
</evidence>
<feature type="transmembrane region" description="Helical" evidence="8">
    <location>
        <begin position="106"/>
        <end position="124"/>
    </location>
</feature>
<dbReference type="EMBL" id="LDAU01000114">
    <property type="protein sequence ID" value="KRX04593.1"/>
    <property type="molecule type" value="Genomic_DNA"/>
</dbReference>
<keyword evidence="5 8" id="KW-0472">Membrane</keyword>
<evidence type="ECO:0000256" key="8">
    <source>
        <dbReference type="SAM" id="Phobius"/>
    </source>
</evidence>
<sequence>MIQEIVKNLEQYISNGLIEAQILTQIISLVGSIFVILTYIIFKSLRTFAFKLVCFLSFSDFLICISFLSGMLLYSDNFQQPDKQQQNQIYQYDQEQNSVLCKATGFLLNFGYLSSFLWTSVIAYSMHNSLKYNFDNNEKQLTRKFLCFVYGLAIIWNLCIMMTMDFMIVTVGLNRAKKIKISYTGSFIQS</sequence>
<evidence type="ECO:0000256" key="5">
    <source>
        <dbReference type="ARBA" id="ARBA00023136"/>
    </source>
</evidence>
<dbReference type="Gene3D" id="1.20.1070.10">
    <property type="entry name" value="Rhodopsin 7-helix transmembrane proteins"/>
    <property type="match status" value="1"/>
</dbReference>
<dbReference type="GO" id="GO:0005886">
    <property type="term" value="C:plasma membrane"/>
    <property type="evidence" value="ECO:0007669"/>
    <property type="project" value="TreeGrafter"/>
</dbReference>
<dbReference type="SUPFAM" id="SSF81321">
    <property type="entry name" value="Family A G protein-coupled receptor-like"/>
    <property type="match status" value="1"/>
</dbReference>
<comment type="caution">
    <text evidence="10">The sequence shown here is derived from an EMBL/GenBank/DDBJ whole genome shotgun (WGS) entry which is preliminary data.</text>
</comment>
<feature type="transmembrane region" description="Helical" evidence="8">
    <location>
        <begin position="145"/>
        <end position="168"/>
    </location>
</feature>
<feature type="transmembrane region" description="Helical" evidence="8">
    <location>
        <begin position="22"/>
        <end position="42"/>
    </location>
</feature>
<evidence type="ECO:0000256" key="6">
    <source>
        <dbReference type="ARBA" id="ARBA00023170"/>
    </source>
</evidence>
<keyword evidence="4" id="KW-0297">G-protein coupled receptor</keyword>
<proteinExistence type="predicted"/>
<keyword evidence="3 8" id="KW-1133">Transmembrane helix</keyword>